<dbReference type="InterPro" id="IPR035892">
    <property type="entry name" value="C2_domain_sf"/>
</dbReference>
<dbReference type="EMBL" id="CAJOBR010000931">
    <property type="protein sequence ID" value="CAF4561466.1"/>
    <property type="molecule type" value="Genomic_DNA"/>
</dbReference>
<dbReference type="SUPFAM" id="SSF49562">
    <property type="entry name" value="C2 domain (Calcium/lipid-binding domain, CaLB)"/>
    <property type="match status" value="1"/>
</dbReference>
<dbReference type="GO" id="GO:0005886">
    <property type="term" value="C:plasma membrane"/>
    <property type="evidence" value="ECO:0007669"/>
    <property type="project" value="TreeGrafter"/>
</dbReference>
<dbReference type="Pfam" id="PF00168">
    <property type="entry name" value="C2"/>
    <property type="match status" value="1"/>
</dbReference>
<dbReference type="AlphaFoldDB" id="A0A820Z9D8"/>
<dbReference type="InterPro" id="IPR011993">
    <property type="entry name" value="PH-like_dom_sf"/>
</dbReference>
<dbReference type="Gene3D" id="2.30.29.30">
    <property type="entry name" value="Pleckstrin-homology domain (PH domain)/Phosphotyrosine-binding domain (PTB)"/>
    <property type="match status" value="1"/>
</dbReference>
<dbReference type="Gene3D" id="1.20.900.10">
    <property type="entry name" value="Dbl homology (DH) domain"/>
    <property type="match status" value="1"/>
</dbReference>
<dbReference type="InterPro" id="IPR035899">
    <property type="entry name" value="DBL_dom_sf"/>
</dbReference>
<name>A0A820Z9D8_9BILA</name>
<sequence>MLDYLKIMFRREEYQQQYWSRHSYKLNIIDSQQDHRRISGFDTNISAILIENFHSIIMSDERLVITSASSNKRSLTEHLVDYVKKTKCLAPYTNSSSSTNTILPKENQTSSKRGSLCIAYSISNNDNTENSILTLHVIRARQLSFAHPDNHLLNTFVKVKFSQYEQSSKVIYGTNSPVYDEKFSIPVNKNNLSTASKRLTISVYNQSDKNNKIDLIGCMSFNMKTFLKTTNCTKTPSKYKWYCLLPESIGRHKRMALNVETSSSHNKKSTKTRRPHSSIGNHTNGILLNVDIFDRDDIHFASGFPCTVSEVKSGIGSSSTRPIPGDILLQVNDINVSRTQAKAVNKLMRNLPLPIILQLYRRSVPTTSNKIDKIVLNSIDQHQPLISNIFSKKSDHNYSFSDTYADRAFCSSDKPYDNYDEITSCILPETIVLNKNTNTNNNDNNNNNNNNKQEQSLLMSPIYRKISERSDGSESGVGSESNPYSDGENRLEIISETYEREAIHLIEIEKDFICQLELGVQLYSRPLKHYLISSNEHAKLFQNIEKILAISRYQLNRLQSLSERTIISHIGRIFHEKVQLICEAFTRYISGYSEACSQLKQLSKCASFQRFIQENNSNLSIEQFLQIPLNHIDNLANQLDTLCCICENANDANYLLHVLKELRQCSLYNESSSTSHHHCTTTMTLNSASGITSSSISQSEDDQIVDLQNRLQFRKHIQPVTVTGRNRHVIFSGVLLLQNENKNYTETWAILLNDMLLFTQRNAIDTRLTLVCNAILLTDIVDFRSSNERDDALLFVSNKPNIPYKIRYPSKCLQCAWQTILEQRLKTWQRSIHDESSSADSDLE</sequence>
<dbReference type="Proteomes" id="UP000663848">
    <property type="component" value="Unassembled WGS sequence"/>
</dbReference>
<accession>A0A820Z9D8</accession>
<dbReference type="PROSITE" id="PS50010">
    <property type="entry name" value="DH_2"/>
    <property type="match status" value="1"/>
</dbReference>
<organism evidence="4 5">
    <name type="scientific">Rotaria socialis</name>
    <dbReference type="NCBI Taxonomy" id="392032"/>
    <lineage>
        <taxon>Eukaryota</taxon>
        <taxon>Metazoa</taxon>
        <taxon>Spiralia</taxon>
        <taxon>Gnathifera</taxon>
        <taxon>Rotifera</taxon>
        <taxon>Eurotatoria</taxon>
        <taxon>Bdelloidea</taxon>
        <taxon>Philodinida</taxon>
        <taxon>Philodinidae</taxon>
        <taxon>Rotaria</taxon>
    </lineage>
</organism>
<proteinExistence type="predicted"/>
<reference evidence="4" key="1">
    <citation type="submission" date="2021-02" db="EMBL/GenBank/DDBJ databases">
        <authorList>
            <person name="Nowell W R."/>
        </authorList>
    </citation>
    <scope>NUCLEOTIDE SEQUENCE</scope>
</reference>
<dbReference type="InterPro" id="IPR000219">
    <property type="entry name" value="DH_dom"/>
</dbReference>
<comment type="caution">
    <text evidence="4">The sequence shown here is derived from an EMBL/GenBank/DDBJ whole genome shotgun (WGS) entry which is preliminary data.</text>
</comment>
<dbReference type="InterPro" id="IPR000008">
    <property type="entry name" value="C2_dom"/>
</dbReference>
<dbReference type="PANTHER" id="PTHR46848:SF1">
    <property type="entry name" value="REGULATOR OF G-PROTEIN SIGNALING 3"/>
    <property type="match status" value="1"/>
</dbReference>
<dbReference type="PROSITE" id="PS50004">
    <property type="entry name" value="C2"/>
    <property type="match status" value="1"/>
</dbReference>
<feature type="domain" description="DH" evidence="3">
    <location>
        <begin position="497"/>
        <end position="664"/>
    </location>
</feature>
<dbReference type="SUPFAM" id="SSF48065">
    <property type="entry name" value="DBL homology domain (DH-domain)"/>
    <property type="match status" value="1"/>
</dbReference>
<evidence type="ECO:0000259" key="3">
    <source>
        <dbReference type="PROSITE" id="PS50010"/>
    </source>
</evidence>
<feature type="domain" description="C2" evidence="2">
    <location>
        <begin position="114"/>
        <end position="242"/>
    </location>
</feature>
<dbReference type="SMART" id="SM00325">
    <property type="entry name" value="RhoGEF"/>
    <property type="match status" value="1"/>
</dbReference>
<dbReference type="PANTHER" id="PTHR46848">
    <property type="entry name" value="REGULATOR OF G-PROTEIN SIGNALING 3"/>
    <property type="match status" value="1"/>
</dbReference>
<evidence type="ECO:0000259" key="2">
    <source>
        <dbReference type="PROSITE" id="PS50004"/>
    </source>
</evidence>
<dbReference type="CDD" id="cd00030">
    <property type="entry name" value="C2"/>
    <property type="match status" value="1"/>
</dbReference>
<dbReference type="GO" id="GO:0005634">
    <property type="term" value="C:nucleus"/>
    <property type="evidence" value="ECO:0007669"/>
    <property type="project" value="TreeGrafter"/>
</dbReference>
<feature type="compositionally biased region" description="Basic residues" evidence="1">
    <location>
        <begin position="265"/>
        <end position="276"/>
    </location>
</feature>
<gene>
    <name evidence="4" type="ORF">QYT958_LOCUS9009</name>
</gene>
<evidence type="ECO:0000313" key="5">
    <source>
        <dbReference type="Proteomes" id="UP000663848"/>
    </source>
</evidence>
<protein>
    <submittedName>
        <fullName evidence="4">Uncharacterized protein</fullName>
    </submittedName>
</protein>
<feature type="region of interest" description="Disordered" evidence="1">
    <location>
        <begin position="259"/>
        <end position="280"/>
    </location>
</feature>
<dbReference type="Gene3D" id="2.60.40.150">
    <property type="entry name" value="C2 domain"/>
    <property type="match status" value="1"/>
</dbReference>
<feature type="region of interest" description="Disordered" evidence="1">
    <location>
        <begin position="468"/>
        <end position="488"/>
    </location>
</feature>
<dbReference type="GO" id="GO:0005085">
    <property type="term" value="F:guanyl-nucleotide exchange factor activity"/>
    <property type="evidence" value="ECO:0007669"/>
    <property type="project" value="InterPro"/>
</dbReference>
<dbReference type="SUPFAM" id="SSF50729">
    <property type="entry name" value="PH domain-like"/>
    <property type="match status" value="1"/>
</dbReference>
<evidence type="ECO:0000256" key="1">
    <source>
        <dbReference type="SAM" id="MobiDB-lite"/>
    </source>
</evidence>
<dbReference type="SMART" id="SM00239">
    <property type="entry name" value="C2"/>
    <property type="match status" value="1"/>
</dbReference>
<evidence type="ECO:0000313" key="4">
    <source>
        <dbReference type="EMBL" id="CAF4561466.1"/>
    </source>
</evidence>